<evidence type="ECO:0000313" key="4">
    <source>
        <dbReference type="EMBL" id="TWF90249.1"/>
    </source>
</evidence>
<feature type="domain" description="Tryptophan synthase beta chain-like PALP" evidence="3">
    <location>
        <begin position="55"/>
        <end position="270"/>
    </location>
</feature>
<accession>A0A561TT05</accession>
<evidence type="ECO:0000256" key="1">
    <source>
        <dbReference type="ARBA" id="ARBA00001933"/>
    </source>
</evidence>
<proteinExistence type="predicted"/>
<dbReference type="SUPFAM" id="SSF53686">
    <property type="entry name" value="Tryptophan synthase beta subunit-like PLP-dependent enzymes"/>
    <property type="match status" value="1"/>
</dbReference>
<name>A0A561TT05_9ACTN</name>
<comment type="caution">
    <text evidence="4">The sequence shown here is derived from an EMBL/GenBank/DDBJ whole genome shotgun (WGS) entry which is preliminary data.</text>
</comment>
<keyword evidence="2" id="KW-0663">Pyridoxal phosphate</keyword>
<dbReference type="GO" id="GO:1901605">
    <property type="term" value="P:alpha-amino acid metabolic process"/>
    <property type="evidence" value="ECO:0007669"/>
    <property type="project" value="UniProtKB-ARBA"/>
</dbReference>
<sequence>MEIYTQDDVVRRYAAHLSADPELIRRASLQESGRVVQLPPQEGVFADVLDLSTGNTTGTFKSWLACLAVSRFLRQERPLVLAQSSGNTANALAAYADHVGLRAVILHPQASRRRIVPRLAESDAVRFVEVDAPEHRIKAVLAACAETLGIPVAPSPADQDEANRLRAHFLRDAGRELGRRWDWHIQALSSGYGPLGYYAGLRELQRTQPVHVPRFLGVQQEAVTPFVRALGGQPNGTGEVPMLEPTLFRQTLTEDLVRRMRDLCAYSRGTVRALTNSRYLRWEPRAVALLREAGVTVALDPDGTPRERAGLYALVGTLDAIEQGLIRPGERALIVYTGGAAPVPAGTYRPHWHAHQDAACDVVARAVATLRP</sequence>
<evidence type="ECO:0000256" key="2">
    <source>
        <dbReference type="ARBA" id="ARBA00022898"/>
    </source>
</evidence>
<comment type="cofactor">
    <cofactor evidence="1">
        <name>pyridoxal 5'-phosphate</name>
        <dbReference type="ChEBI" id="CHEBI:597326"/>
    </cofactor>
</comment>
<keyword evidence="5" id="KW-1185">Reference proteome</keyword>
<dbReference type="Proteomes" id="UP000317940">
    <property type="component" value="Unassembled WGS sequence"/>
</dbReference>
<dbReference type="AlphaFoldDB" id="A0A561TT05"/>
<gene>
    <name evidence="4" type="ORF">FHX73_13293</name>
</gene>
<dbReference type="OrthoDB" id="4287124at2"/>
<dbReference type="InterPro" id="IPR001926">
    <property type="entry name" value="TrpB-like_PALP"/>
</dbReference>
<reference evidence="4 5" key="1">
    <citation type="submission" date="2019-06" db="EMBL/GenBank/DDBJ databases">
        <title>Sequencing the genomes of 1000 actinobacteria strains.</title>
        <authorList>
            <person name="Klenk H.-P."/>
        </authorList>
    </citation>
    <scope>NUCLEOTIDE SEQUENCE [LARGE SCALE GENOMIC DNA]</scope>
    <source>
        <strain evidence="4 5">DSM 44826</strain>
    </source>
</reference>
<protein>
    <submittedName>
        <fullName evidence="4">Pyridoxal-phosphate dependent enzyme</fullName>
    </submittedName>
</protein>
<organism evidence="4 5">
    <name type="scientific">Kitasatospora viridis</name>
    <dbReference type="NCBI Taxonomy" id="281105"/>
    <lineage>
        <taxon>Bacteria</taxon>
        <taxon>Bacillati</taxon>
        <taxon>Actinomycetota</taxon>
        <taxon>Actinomycetes</taxon>
        <taxon>Kitasatosporales</taxon>
        <taxon>Streptomycetaceae</taxon>
        <taxon>Kitasatospora</taxon>
    </lineage>
</organism>
<dbReference type="EMBL" id="VIWT01000003">
    <property type="protein sequence ID" value="TWF90249.1"/>
    <property type="molecule type" value="Genomic_DNA"/>
</dbReference>
<evidence type="ECO:0000313" key="5">
    <source>
        <dbReference type="Proteomes" id="UP000317940"/>
    </source>
</evidence>
<dbReference type="RefSeq" id="WP_145909466.1">
    <property type="nucleotide sequence ID" value="NZ_BAAAMZ010000001.1"/>
</dbReference>
<evidence type="ECO:0000259" key="3">
    <source>
        <dbReference type="Pfam" id="PF00291"/>
    </source>
</evidence>
<dbReference type="InterPro" id="IPR036052">
    <property type="entry name" value="TrpB-like_PALP_sf"/>
</dbReference>
<dbReference type="Pfam" id="PF00291">
    <property type="entry name" value="PALP"/>
    <property type="match status" value="1"/>
</dbReference>
<dbReference type="Gene3D" id="3.40.50.1100">
    <property type="match status" value="2"/>
</dbReference>